<dbReference type="AlphaFoldDB" id="A0A9N9MPH3"/>
<keyword evidence="1" id="KW-0472">Membrane</keyword>
<dbReference type="EMBL" id="OU892279">
    <property type="protein sequence ID" value="CAG9766428.1"/>
    <property type="molecule type" value="Genomic_DNA"/>
</dbReference>
<organism evidence="2 3">
    <name type="scientific">Ceutorhynchus assimilis</name>
    <name type="common">cabbage seed weevil</name>
    <dbReference type="NCBI Taxonomy" id="467358"/>
    <lineage>
        <taxon>Eukaryota</taxon>
        <taxon>Metazoa</taxon>
        <taxon>Ecdysozoa</taxon>
        <taxon>Arthropoda</taxon>
        <taxon>Hexapoda</taxon>
        <taxon>Insecta</taxon>
        <taxon>Pterygota</taxon>
        <taxon>Neoptera</taxon>
        <taxon>Endopterygota</taxon>
        <taxon>Coleoptera</taxon>
        <taxon>Polyphaga</taxon>
        <taxon>Cucujiformia</taxon>
        <taxon>Curculionidae</taxon>
        <taxon>Ceutorhynchinae</taxon>
        <taxon>Ceutorhynchus</taxon>
    </lineage>
</organism>
<feature type="transmembrane region" description="Helical" evidence="1">
    <location>
        <begin position="68"/>
        <end position="87"/>
    </location>
</feature>
<protein>
    <submittedName>
        <fullName evidence="2">Uncharacterized protein</fullName>
    </submittedName>
</protein>
<sequence>MSNVFFQQVMPSIFDYFTNSSIINGALLYLSSIQVYLVDPLQVFRETDQLTVAGVLNFDDFQLNLLKVFSGVLIVNLLLLVTAWKYYGADIYDRFLKLSNTKEIEELKASVSKLKLPKEHTPRI</sequence>
<keyword evidence="1" id="KW-1133">Transmembrane helix</keyword>
<evidence type="ECO:0000313" key="2">
    <source>
        <dbReference type="EMBL" id="CAG9766428.1"/>
    </source>
</evidence>
<accession>A0A9N9MPH3</accession>
<name>A0A9N9MPH3_9CUCU</name>
<reference evidence="2" key="1">
    <citation type="submission" date="2022-01" db="EMBL/GenBank/DDBJ databases">
        <authorList>
            <person name="King R."/>
        </authorList>
    </citation>
    <scope>NUCLEOTIDE SEQUENCE</scope>
</reference>
<dbReference type="OrthoDB" id="6411732at2759"/>
<keyword evidence="3" id="KW-1185">Reference proteome</keyword>
<proteinExistence type="predicted"/>
<gene>
    <name evidence="2" type="ORF">CEUTPL_LOCUS7012</name>
</gene>
<dbReference type="Proteomes" id="UP001152799">
    <property type="component" value="Chromosome 3"/>
</dbReference>
<evidence type="ECO:0000313" key="3">
    <source>
        <dbReference type="Proteomes" id="UP001152799"/>
    </source>
</evidence>
<evidence type="ECO:0000256" key="1">
    <source>
        <dbReference type="SAM" id="Phobius"/>
    </source>
</evidence>
<keyword evidence="1" id="KW-0812">Transmembrane</keyword>